<protein>
    <recommendedName>
        <fullName evidence="1">Shedu protein SduA C-terminal domain-containing protein</fullName>
    </recommendedName>
</protein>
<comment type="caution">
    <text evidence="2">The sequence shown here is derived from an EMBL/GenBank/DDBJ whole genome shotgun (WGS) entry which is preliminary data.</text>
</comment>
<dbReference type="Pfam" id="PF14082">
    <property type="entry name" value="SduA_C"/>
    <property type="match status" value="1"/>
</dbReference>
<sequence>MPLTSVKVDEGYQLEINSSELYTLLINLRKLYQLANAYGVPQGKKSFLEVSGALADLLALAGPELQEFFTSNSEDAIRLFRLLLNWIYKRPSIEVFEGVSELLELNTVVGLANLKAFLKEWKANSDVSKEEFWQALFAKNTFVLSQLFAYPVILIKDKAYLGGKDLTNTGGQIVDFLCKLESTGAAALVEIKTPMTPLLGSAYRGVYPISNDLAGAISQALKYRSSLMENIQNLQRGEPTVIASEPYCVVVAGDCAELNSSEKKASFERFRERLNGVRILTFDEVYKRIEGLLAIFTDSSGISPQKSTLCMESDDLG</sequence>
<reference evidence="2 3" key="1">
    <citation type="submission" date="2020-07" db="EMBL/GenBank/DDBJ databases">
        <title>Genomic Encyclopedia of Type Strains, Phase IV (KMG-V): Genome sequencing to study the core and pangenomes of soil and plant-associated prokaryotes.</title>
        <authorList>
            <person name="Whitman W."/>
        </authorList>
    </citation>
    <scope>NUCLEOTIDE SEQUENCE [LARGE SCALE GENOMIC DNA]</scope>
    <source>
        <strain evidence="2 3">M8UP30</strain>
    </source>
</reference>
<evidence type="ECO:0000313" key="2">
    <source>
        <dbReference type="EMBL" id="NYF54086.1"/>
    </source>
</evidence>
<evidence type="ECO:0000259" key="1">
    <source>
        <dbReference type="Pfam" id="PF14082"/>
    </source>
</evidence>
<organism evidence="2 3">
    <name type="scientific">Tunturiibacter lichenicola</name>
    <dbReference type="NCBI Taxonomy" id="2051959"/>
    <lineage>
        <taxon>Bacteria</taxon>
        <taxon>Pseudomonadati</taxon>
        <taxon>Acidobacteriota</taxon>
        <taxon>Terriglobia</taxon>
        <taxon>Terriglobales</taxon>
        <taxon>Acidobacteriaceae</taxon>
        <taxon>Tunturiibacter</taxon>
    </lineage>
</organism>
<dbReference type="AlphaFoldDB" id="A0A7Y9T501"/>
<name>A0A7Y9T501_9BACT</name>
<dbReference type="InterPro" id="IPR025359">
    <property type="entry name" value="SduA_C"/>
</dbReference>
<feature type="domain" description="Shedu protein SduA C-terminal" evidence="1">
    <location>
        <begin position="128"/>
        <end position="285"/>
    </location>
</feature>
<proteinExistence type="predicted"/>
<dbReference type="EMBL" id="JACCCV010000003">
    <property type="protein sequence ID" value="NYF54086.1"/>
    <property type="molecule type" value="Genomic_DNA"/>
</dbReference>
<accession>A0A7Y9T501</accession>
<dbReference type="Proteomes" id="UP000534186">
    <property type="component" value="Unassembled WGS sequence"/>
</dbReference>
<gene>
    <name evidence="2" type="ORF">HDF12_004508</name>
</gene>
<evidence type="ECO:0000313" key="3">
    <source>
        <dbReference type="Proteomes" id="UP000534186"/>
    </source>
</evidence>